<reference evidence="2 3" key="1">
    <citation type="submission" date="2020-09" db="EMBL/GenBank/DDBJ databases">
        <title>De no assembly of potato wild relative species, Solanum commersonii.</title>
        <authorList>
            <person name="Cho K."/>
        </authorList>
    </citation>
    <scope>NUCLEOTIDE SEQUENCE [LARGE SCALE GENOMIC DNA]</scope>
    <source>
        <strain evidence="2">LZ3.2</strain>
        <tissue evidence="2">Leaf</tissue>
    </source>
</reference>
<protein>
    <submittedName>
        <fullName evidence="2">Uncharacterized protein</fullName>
    </submittedName>
</protein>
<feature type="region of interest" description="Disordered" evidence="1">
    <location>
        <begin position="75"/>
        <end position="99"/>
    </location>
</feature>
<evidence type="ECO:0000256" key="1">
    <source>
        <dbReference type="SAM" id="MobiDB-lite"/>
    </source>
</evidence>
<feature type="compositionally biased region" description="Polar residues" evidence="1">
    <location>
        <begin position="77"/>
        <end position="96"/>
    </location>
</feature>
<comment type="caution">
    <text evidence="2">The sequence shown here is derived from an EMBL/GenBank/DDBJ whole genome shotgun (WGS) entry which is preliminary data.</text>
</comment>
<proteinExistence type="predicted"/>
<sequence length="353" mass="40164">MEPVGFDDQIDLFSRSNESQTCQFSQGANWSRRQNRPIFKVKRAPEKNSNVTFAKKNSWTFVKTLAMEPVVPDGQIGQFSRLNEPQSSYGDSSSRRPNWPISNVKRALKQNSVNTLVMEPVGPDGQTSPFSRSNNSQSRFLVTQNCDVTFANIFHGRLNYDSTFSYGESWSRRQMTHFQGQTIPEQEFRHDICGNFSWTSVKTLAMEPVGLDGQTGPFSRSNEPRAASSSRRLNRPFFKVKRVSEQSIDFLMTQNSDVNFAKKFHECPLTPLPWNQLVPTSKLANFQCKLSLKAVIGFFGDPEFRRDLCRNFLWTSFNTLPMKPTLAVEPVGPDGQIGPFSRSNEPEEDKTPF</sequence>
<evidence type="ECO:0000313" key="2">
    <source>
        <dbReference type="EMBL" id="KAG5627719.1"/>
    </source>
</evidence>
<feature type="region of interest" description="Disordered" evidence="1">
    <location>
        <begin position="328"/>
        <end position="353"/>
    </location>
</feature>
<name>A0A9J6AU86_SOLCO</name>
<dbReference type="Proteomes" id="UP000824120">
    <property type="component" value="Chromosome 2"/>
</dbReference>
<keyword evidence="3" id="KW-1185">Reference proteome</keyword>
<gene>
    <name evidence="2" type="ORF">H5410_012937</name>
</gene>
<evidence type="ECO:0000313" key="3">
    <source>
        <dbReference type="Proteomes" id="UP000824120"/>
    </source>
</evidence>
<organism evidence="2 3">
    <name type="scientific">Solanum commersonii</name>
    <name type="common">Commerson's wild potato</name>
    <name type="synonym">Commerson's nightshade</name>
    <dbReference type="NCBI Taxonomy" id="4109"/>
    <lineage>
        <taxon>Eukaryota</taxon>
        <taxon>Viridiplantae</taxon>
        <taxon>Streptophyta</taxon>
        <taxon>Embryophyta</taxon>
        <taxon>Tracheophyta</taxon>
        <taxon>Spermatophyta</taxon>
        <taxon>Magnoliopsida</taxon>
        <taxon>eudicotyledons</taxon>
        <taxon>Gunneridae</taxon>
        <taxon>Pentapetalae</taxon>
        <taxon>asterids</taxon>
        <taxon>lamiids</taxon>
        <taxon>Solanales</taxon>
        <taxon>Solanaceae</taxon>
        <taxon>Solanoideae</taxon>
        <taxon>Solaneae</taxon>
        <taxon>Solanum</taxon>
    </lineage>
</organism>
<dbReference type="AlphaFoldDB" id="A0A9J6AU86"/>
<accession>A0A9J6AU86</accession>
<dbReference type="EMBL" id="JACXVP010000002">
    <property type="protein sequence ID" value="KAG5627719.1"/>
    <property type="molecule type" value="Genomic_DNA"/>
</dbReference>